<evidence type="ECO:0000313" key="3">
    <source>
        <dbReference type="EMBL" id="GGM50198.1"/>
    </source>
</evidence>
<feature type="domain" description="NodB homology" evidence="2">
    <location>
        <begin position="45"/>
        <end position="232"/>
    </location>
</feature>
<evidence type="ECO:0000259" key="2">
    <source>
        <dbReference type="PROSITE" id="PS51677"/>
    </source>
</evidence>
<dbReference type="AlphaFoldDB" id="A0A917X0Y8"/>
<dbReference type="InterPro" id="IPR011330">
    <property type="entry name" value="Glyco_hydro/deAcase_b/a-brl"/>
</dbReference>
<feature type="chain" id="PRO_5039270636" evidence="1">
    <location>
        <begin position="26"/>
        <end position="242"/>
    </location>
</feature>
<dbReference type="InterPro" id="IPR002509">
    <property type="entry name" value="NODB_dom"/>
</dbReference>
<dbReference type="SUPFAM" id="SSF88713">
    <property type="entry name" value="Glycoside hydrolase/deacetylase"/>
    <property type="match status" value="1"/>
</dbReference>
<dbReference type="EMBL" id="BMPI01000032">
    <property type="protein sequence ID" value="GGM50198.1"/>
    <property type="molecule type" value="Genomic_DNA"/>
</dbReference>
<dbReference type="GO" id="GO:0016810">
    <property type="term" value="F:hydrolase activity, acting on carbon-nitrogen (but not peptide) bonds"/>
    <property type="evidence" value="ECO:0007669"/>
    <property type="project" value="InterPro"/>
</dbReference>
<organism evidence="3 4">
    <name type="scientific">Dactylosporangium sucinum</name>
    <dbReference type="NCBI Taxonomy" id="1424081"/>
    <lineage>
        <taxon>Bacteria</taxon>
        <taxon>Bacillati</taxon>
        <taxon>Actinomycetota</taxon>
        <taxon>Actinomycetes</taxon>
        <taxon>Micromonosporales</taxon>
        <taxon>Micromonosporaceae</taxon>
        <taxon>Dactylosporangium</taxon>
    </lineage>
</organism>
<dbReference type="CDD" id="cd10959">
    <property type="entry name" value="CE4_NodB_like_3"/>
    <property type="match status" value="1"/>
</dbReference>
<dbReference type="InterPro" id="IPR050248">
    <property type="entry name" value="Polysacc_deacetylase_ArnD"/>
</dbReference>
<dbReference type="Proteomes" id="UP000642070">
    <property type="component" value="Unassembled WGS sequence"/>
</dbReference>
<dbReference type="PANTHER" id="PTHR10587">
    <property type="entry name" value="GLYCOSYL TRANSFERASE-RELATED"/>
    <property type="match status" value="1"/>
</dbReference>
<reference evidence="3" key="1">
    <citation type="journal article" date="2014" name="Int. J. Syst. Evol. Microbiol.">
        <title>Complete genome sequence of Corynebacterium casei LMG S-19264T (=DSM 44701T), isolated from a smear-ripened cheese.</title>
        <authorList>
            <consortium name="US DOE Joint Genome Institute (JGI-PGF)"/>
            <person name="Walter F."/>
            <person name="Albersmeier A."/>
            <person name="Kalinowski J."/>
            <person name="Ruckert C."/>
        </authorList>
    </citation>
    <scope>NUCLEOTIDE SEQUENCE</scope>
    <source>
        <strain evidence="3">JCM 19831</strain>
    </source>
</reference>
<comment type="caution">
    <text evidence="3">The sequence shown here is derived from an EMBL/GenBank/DDBJ whole genome shotgun (WGS) entry which is preliminary data.</text>
</comment>
<keyword evidence="1" id="KW-0732">Signal</keyword>
<dbReference type="PROSITE" id="PS51677">
    <property type="entry name" value="NODB"/>
    <property type="match status" value="1"/>
</dbReference>
<dbReference type="GO" id="GO:0005975">
    <property type="term" value="P:carbohydrate metabolic process"/>
    <property type="evidence" value="ECO:0007669"/>
    <property type="project" value="InterPro"/>
</dbReference>
<dbReference type="PANTHER" id="PTHR10587:SF137">
    <property type="entry name" value="4-DEOXY-4-FORMAMIDO-L-ARABINOSE-PHOSPHOUNDECAPRENOL DEFORMYLASE ARND-RELATED"/>
    <property type="match status" value="1"/>
</dbReference>
<proteinExistence type="predicted"/>
<dbReference type="Pfam" id="PF01522">
    <property type="entry name" value="Polysacc_deac_1"/>
    <property type="match status" value="1"/>
</dbReference>
<dbReference type="Gene3D" id="3.20.20.370">
    <property type="entry name" value="Glycoside hydrolase/deacetylase"/>
    <property type="match status" value="1"/>
</dbReference>
<keyword evidence="4" id="KW-1185">Reference proteome</keyword>
<gene>
    <name evidence="3" type="ORF">GCM10007977_059910</name>
</gene>
<sequence>MNRVAATAGLAVAAGLAAHALPALTAYAPGRRALLPALAGTGPAGHVALTFDDGPDPASTPAFLRLLADHDVRATFFLLGTMLERDLGLGRELVAAGHEVAVHGWYHRCLLWRTPRATYDDIARARDLVGALGGSGGPRWYRPPYGVLTTGALVACRRLRLEPKLWTAWGRDWQASATPGTIVRTVTSTLVGGGTVLLHDSDCTSAAGSWRRTLDALPRLIHWTRNRGLRLGPLGEHELVSR</sequence>
<accession>A0A917X0Y8</accession>
<dbReference type="RefSeq" id="WP_190253303.1">
    <property type="nucleotide sequence ID" value="NZ_BMPI01000032.1"/>
</dbReference>
<protein>
    <submittedName>
        <fullName evidence="3">Polysaccharide deacetylase familiy protein</fullName>
    </submittedName>
</protein>
<evidence type="ECO:0000256" key="1">
    <source>
        <dbReference type="SAM" id="SignalP"/>
    </source>
</evidence>
<name>A0A917X0Y8_9ACTN</name>
<reference evidence="3" key="2">
    <citation type="submission" date="2020-09" db="EMBL/GenBank/DDBJ databases">
        <authorList>
            <person name="Sun Q."/>
            <person name="Ohkuma M."/>
        </authorList>
    </citation>
    <scope>NUCLEOTIDE SEQUENCE</scope>
    <source>
        <strain evidence="3">JCM 19831</strain>
    </source>
</reference>
<evidence type="ECO:0000313" key="4">
    <source>
        <dbReference type="Proteomes" id="UP000642070"/>
    </source>
</evidence>
<feature type="signal peptide" evidence="1">
    <location>
        <begin position="1"/>
        <end position="25"/>
    </location>
</feature>